<name>A0A9E6XUE2_9ACTN</name>
<proteinExistence type="predicted"/>
<accession>A0A9E6XUE2</accession>
<evidence type="ECO:0000313" key="2">
    <source>
        <dbReference type="Proteomes" id="UP001162834"/>
    </source>
</evidence>
<gene>
    <name evidence="1" type="ORF">DSM104329_01035</name>
</gene>
<dbReference type="AlphaFoldDB" id="A0A9E6XUE2"/>
<dbReference type="Proteomes" id="UP001162834">
    <property type="component" value="Chromosome"/>
</dbReference>
<dbReference type="KEGG" id="sbae:DSM104329_01035"/>
<organism evidence="1 2">
    <name type="scientific">Capillimicrobium parvum</name>
    <dbReference type="NCBI Taxonomy" id="2884022"/>
    <lineage>
        <taxon>Bacteria</taxon>
        <taxon>Bacillati</taxon>
        <taxon>Actinomycetota</taxon>
        <taxon>Thermoleophilia</taxon>
        <taxon>Solirubrobacterales</taxon>
        <taxon>Capillimicrobiaceae</taxon>
        <taxon>Capillimicrobium</taxon>
    </lineage>
</organism>
<evidence type="ECO:0000313" key="1">
    <source>
        <dbReference type="EMBL" id="UGS34655.1"/>
    </source>
</evidence>
<protein>
    <recommendedName>
        <fullName evidence="3">DUF4235 domain-containing protein</fullName>
    </recommendedName>
</protein>
<reference evidence="1" key="1">
    <citation type="journal article" date="2022" name="Int. J. Syst. Evol. Microbiol.">
        <title>Pseudomonas aegrilactucae sp. nov. and Pseudomonas morbosilactucae sp. nov., pathogens causing bacterial rot of lettuce in Japan.</title>
        <authorList>
            <person name="Sawada H."/>
            <person name="Fujikawa T."/>
            <person name="Satou M."/>
        </authorList>
    </citation>
    <scope>NUCLEOTIDE SEQUENCE</scope>
    <source>
        <strain evidence="1">0166_1</strain>
    </source>
</reference>
<dbReference type="EMBL" id="CP087164">
    <property type="protein sequence ID" value="UGS34655.1"/>
    <property type="molecule type" value="Genomic_DNA"/>
</dbReference>
<evidence type="ECO:0008006" key="3">
    <source>
        <dbReference type="Google" id="ProtNLM"/>
    </source>
</evidence>
<dbReference type="InterPro" id="IPR025329">
    <property type="entry name" value="DUF4235"/>
</dbReference>
<sequence length="91" mass="9694">MKLIYKPFGIILGILAGLAGRQVFNVVWGKLDDEEPPEATTEEAPLKKVVLAAALQGAIFATVRAAVNRGGAKGYAHLTGVWPGEKRPDPK</sequence>
<dbReference type="RefSeq" id="WP_259314319.1">
    <property type="nucleotide sequence ID" value="NZ_CP087164.1"/>
</dbReference>
<keyword evidence="2" id="KW-1185">Reference proteome</keyword>
<dbReference type="Pfam" id="PF14019">
    <property type="entry name" value="DUF4235"/>
    <property type="match status" value="1"/>
</dbReference>